<dbReference type="Gene3D" id="2.60.20.10">
    <property type="entry name" value="Crystallins"/>
    <property type="match status" value="1"/>
</dbReference>
<evidence type="ECO:0000313" key="2">
    <source>
        <dbReference type="EMBL" id="MER6434398.1"/>
    </source>
</evidence>
<dbReference type="SUPFAM" id="SSF69318">
    <property type="entry name" value="Integrin alpha N-terminal domain"/>
    <property type="match status" value="1"/>
</dbReference>
<feature type="region of interest" description="Disordered" evidence="1">
    <location>
        <begin position="478"/>
        <end position="498"/>
    </location>
</feature>
<dbReference type="EMBL" id="JBEPAZ010000109">
    <property type="protein sequence ID" value="MER6434398.1"/>
    <property type="molecule type" value="Genomic_DNA"/>
</dbReference>
<dbReference type="InterPro" id="IPR028994">
    <property type="entry name" value="Integrin_alpha_N"/>
</dbReference>
<evidence type="ECO:0000256" key="1">
    <source>
        <dbReference type="SAM" id="MobiDB-lite"/>
    </source>
</evidence>
<comment type="caution">
    <text evidence="2">The sequence shown here is derived from an EMBL/GenBank/DDBJ whole genome shotgun (WGS) entry which is preliminary data.</text>
</comment>
<keyword evidence="3" id="KW-1185">Reference proteome</keyword>
<reference evidence="2 3" key="1">
    <citation type="submission" date="2024-06" db="EMBL/GenBank/DDBJ databases">
        <title>The Natural Products Discovery Center: Release of the First 8490 Sequenced Strains for Exploring Actinobacteria Biosynthetic Diversity.</title>
        <authorList>
            <person name="Kalkreuter E."/>
            <person name="Kautsar S.A."/>
            <person name="Yang D."/>
            <person name="Bader C.D."/>
            <person name="Teijaro C.N."/>
            <person name="Fluegel L."/>
            <person name="Davis C.M."/>
            <person name="Simpson J.R."/>
            <person name="Lauterbach L."/>
            <person name="Steele A.D."/>
            <person name="Gui C."/>
            <person name="Meng S."/>
            <person name="Li G."/>
            <person name="Viehrig K."/>
            <person name="Ye F."/>
            <person name="Su P."/>
            <person name="Kiefer A.F."/>
            <person name="Nichols A."/>
            <person name="Cepeda A.J."/>
            <person name="Yan W."/>
            <person name="Fan B."/>
            <person name="Jiang Y."/>
            <person name="Adhikari A."/>
            <person name="Zheng C.-J."/>
            <person name="Schuster L."/>
            <person name="Cowan T.M."/>
            <person name="Smanski M.J."/>
            <person name="Chevrette M.G."/>
            <person name="De Carvalho L.P.S."/>
            <person name="Shen B."/>
        </authorList>
    </citation>
    <scope>NUCLEOTIDE SEQUENCE [LARGE SCALE GENOMIC DNA]</scope>
    <source>
        <strain evidence="2 3">NPDC001166</strain>
    </source>
</reference>
<protein>
    <submittedName>
        <fullName evidence="2">VCBS repeat-containing protein</fullName>
    </submittedName>
</protein>
<name>A0ABV1UKY4_9ACTN</name>
<organism evidence="2 3">
    <name type="scientific">Streptomyces sp. 900105245</name>
    <dbReference type="NCBI Taxonomy" id="3154379"/>
    <lineage>
        <taxon>Bacteria</taxon>
        <taxon>Bacillati</taxon>
        <taxon>Actinomycetota</taxon>
        <taxon>Actinomycetes</taxon>
        <taxon>Kitasatosporales</taxon>
        <taxon>Streptomycetaceae</taxon>
        <taxon>Streptomyces</taxon>
    </lineage>
</organism>
<dbReference type="RefSeq" id="WP_352066238.1">
    <property type="nucleotide sequence ID" value="NZ_JBEPAZ010000109.1"/>
</dbReference>
<dbReference type="Gene3D" id="2.130.10.130">
    <property type="entry name" value="Integrin alpha, N-terminal"/>
    <property type="match status" value="1"/>
</dbReference>
<proteinExistence type="predicted"/>
<evidence type="ECO:0000313" key="3">
    <source>
        <dbReference type="Proteomes" id="UP001470023"/>
    </source>
</evidence>
<accession>A0ABV1UKY4</accession>
<gene>
    <name evidence="2" type="ORF">ABT272_43225</name>
</gene>
<dbReference type="Proteomes" id="UP001470023">
    <property type="component" value="Unassembled WGS sequence"/>
</dbReference>
<sequence>MSIVEILHASRKWKLISVIAVLSIMLTSLELLTAKPVAASPLPLSAAAKWNDKLCENDGQACLLGDVDGDGDDDAVEFNKSGSARGRVSVSLSDSGRFIAPTSWSNYFCVDSETCTLADVDGDDRDDVIALVKDHPPQDHPDQAGDVWVALSSGTNFGVPKLWSGDACTHGEECQIADVDDREGAELIQINKNSSPSGQGKILVARNTNESWANFATWHDHFCVGEEICRVGDVNGDGKSDLISFVRSAPDQQTTAGDVFVSLSRPDDGLFGPAELWHDNFCLDKETCDVADMNGDGRADLVAFVKSTRSDPDTGDMWVALSRDVKPGSAHMFAGATQWADYICVAQETCAVADVNGEGKADGVAFVGSGNSSLQGDVYVSTSGPTGCWGAELCNPCVNDVAGSINSKLRDHGDVMGFNIGGGMPTPEYSYISNPNDHLQGVQRLTADNGKWLAVSYDDKGDGPGGVGFVHLTSRAPSQMGGRLRTNRAAGGKPPVADAAATTVDSGTRELWHAGGMQTLGTYLAVPYEGDANTSEVRIYDVHNPESPTLKYTLPRQGKPNSGNVGWTRLPNGEFLLMVGGFNSQPLDFYTSKSITGPYAFASSWKADSSSGPFQGYQSTNIVSECGTGKLFIIGNYDDHGITSDKGVDWVHVFSLGIARDGSNPNVKNVGNRHMFCSAFGDEQCNFNAAGGAYVSADHELYFYATEHDNSGPDGSVKFSEFRTVTPNIDECSKDPDQAWVELYENSNFGGRSVIIDYADRSVLDFSNMARYSFGDSASSARWCLPAGLSSEVFSDSDFRGSRLIFSGAGEDADLARSPSISNFGDIVSSQRFVSH</sequence>